<evidence type="ECO:0000313" key="3">
    <source>
        <dbReference type="EMBL" id="SPD10071.1"/>
    </source>
</evidence>
<dbReference type="PANTHER" id="PTHR24177">
    <property type="entry name" value="CASKIN"/>
    <property type="match status" value="1"/>
</dbReference>
<dbReference type="AlphaFoldDB" id="A0A2N9HEH1"/>
<protein>
    <recommendedName>
        <fullName evidence="2">PGG domain-containing protein</fullName>
    </recommendedName>
</protein>
<evidence type="ECO:0000256" key="1">
    <source>
        <dbReference type="SAM" id="Phobius"/>
    </source>
</evidence>
<feature type="transmembrane region" description="Helical" evidence="1">
    <location>
        <begin position="441"/>
        <end position="461"/>
    </location>
</feature>
<feature type="transmembrane region" description="Helical" evidence="1">
    <location>
        <begin position="526"/>
        <end position="550"/>
    </location>
</feature>
<dbReference type="Pfam" id="PF13962">
    <property type="entry name" value="PGG"/>
    <property type="match status" value="1"/>
</dbReference>
<feature type="transmembrane region" description="Helical" evidence="1">
    <location>
        <begin position="481"/>
        <end position="506"/>
    </location>
</feature>
<dbReference type="InterPro" id="IPR036770">
    <property type="entry name" value="Ankyrin_rpt-contain_sf"/>
</dbReference>
<dbReference type="SMART" id="SM00248">
    <property type="entry name" value="ANK"/>
    <property type="match status" value="6"/>
</dbReference>
<feature type="transmembrane region" description="Helical" evidence="1">
    <location>
        <begin position="562"/>
        <end position="583"/>
    </location>
</feature>
<gene>
    <name evidence="3" type="ORF">FSB_LOCUS37953</name>
</gene>
<dbReference type="Gene3D" id="1.25.40.20">
    <property type="entry name" value="Ankyrin repeat-containing domain"/>
    <property type="match status" value="2"/>
</dbReference>
<dbReference type="InterPro" id="IPR002110">
    <property type="entry name" value="Ankyrin_rpt"/>
</dbReference>
<proteinExistence type="predicted"/>
<name>A0A2N9HEH1_FAGSY</name>
<accession>A0A2N9HEH1</accession>
<dbReference type="PANTHER" id="PTHR24177:SF314">
    <property type="entry name" value="PROTEIN ACCELERATED CELL DEATH 6-LIKE ISOFORM X1"/>
    <property type="match status" value="1"/>
</dbReference>
<dbReference type="Pfam" id="PF12796">
    <property type="entry name" value="Ank_2"/>
    <property type="match status" value="2"/>
</dbReference>
<dbReference type="InterPro" id="IPR026961">
    <property type="entry name" value="PGG_dom"/>
</dbReference>
<keyword evidence="1" id="KW-0812">Transmembrane</keyword>
<dbReference type="SUPFAM" id="SSF48403">
    <property type="entry name" value="Ankyrin repeat"/>
    <property type="match status" value="1"/>
</dbReference>
<reference evidence="3" key="1">
    <citation type="submission" date="2018-02" db="EMBL/GenBank/DDBJ databases">
        <authorList>
            <person name="Cohen D.B."/>
            <person name="Kent A.D."/>
        </authorList>
    </citation>
    <scope>NUCLEOTIDE SEQUENCE</scope>
</reference>
<sequence>MEEKHSFNAKLYDALQKKDADMVKQLCEDLDEHGLHILTIHDDTVLQAAAYANKPDLVLRLLEDLPDRHLDKLTRQNHVGNTILHETALSNQSLEVAKKLLEKAPGLLCMRNYMGETALFRTARYGKVKIFEFLAKKISSYDEENQRQFLQRSDKTTILHLAILANHFELALQIAKKFGQLVGERDADGMTALQLLSCNREAFQRADERGFLDQILNYVSSAKRKAARKQEQKYKSALDLAKFLIKRDTSWETTYPGIDQGKPVLHMFGGSTTTEKRVEEPPMSSFRTEEGATKTPLFLATRSGYVEIVQEILTLYPQAVEYIDEKGRNILHIAIQYRQLKIFNLVTEIDLSLMRLVRKLDYEGNSILHTVGIKNKEYVPDKMQGPALELQDELRWFKRVKKVTPAYFIDHRNNQILTAVGLFDSSNQELRQKAVEWIKRTSEGCSIIAVLIATVAFAAAYTTPGGSDDQTGYPILIHKPFFVVFTVADVLTISFALTSVVVFLAISTSPFRFVDFTNSLPNRLMFGLTLLFLSVSNMMIAFGATVLLMIRDGEGWTKVILYSFSFMPVGLFALSYFPLYLSLTKTYKKLLDKAWRVISQSYWFQVLSRVHKSSTRTSKSPNPMYSQYTMSV</sequence>
<feature type="domain" description="PGG" evidence="2">
    <location>
        <begin position="436"/>
        <end position="547"/>
    </location>
</feature>
<dbReference type="EMBL" id="OIVN01003288">
    <property type="protein sequence ID" value="SPD10071.1"/>
    <property type="molecule type" value="Genomic_DNA"/>
</dbReference>
<organism evidence="3">
    <name type="scientific">Fagus sylvatica</name>
    <name type="common">Beechnut</name>
    <dbReference type="NCBI Taxonomy" id="28930"/>
    <lineage>
        <taxon>Eukaryota</taxon>
        <taxon>Viridiplantae</taxon>
        <taxon>Streptophyta</taxon>
        <taxon>Embryophyta</taxon>
        <taxon>Tracheophyta</taxon>
        <taxon>Spermatophyta</taxon>
        <taxon>Magnoliopsida</taxon>
        <taxon>eudicotyledons</taxon>
        <taxon>Gunneridae</taxon>
        <taxon>Pentapetalae</taxon>
        <taxon>rosids</taxon>
        <taxon>fabids</taxon>
        <taxon>Fagales</taxon>
        <taxon>Fagaceae</taxon>
        <taxon>Fagus</taxon>
    </lineage>
</organism>
<evidence type="ECO:0000259" key="2">
    <source>
        <dbReference type="Pfam" id="PF13962"/>
    </source>
</evidence>
<keyword evidence="1" id="KW-0472">Membrane</keyword>
<dbReference type="GO" id="GO:0016020">
    <property type="term" value="C:membrane"/>
    <property type="evidence" value="ECO:0007669"/>
    <property type="project" value="TreeGrafter"/>
</dbReference>
<keyword evidence="1" id="KW-1133">Transmembrane helix</keyword>